<protein>
    <submittedName>
        <fullName evidence="1">Uncharacterized protein</fullName>
    </submittedName>
</protein>
<reference evidence="1 2" key="1">
    <citation type="submission" date="2019-02" db="EMBL/GenBank/DDBJ databases">
        <title>Deep-cultivation of Planctomycetes and their phenomic and genomic characterization uncovers novel biology.</title>
        <authorList>
            <person name="Wiegand S."/>
            <person name="Jogler M."/>
            <person name="Boedeker C."/>
            <person name="Pinto D."/>
            <person name="Vollmers J."/>
            <person name="Rivas-Marin E."/>
            <person name="Kohn T."/>
            <person name="Peeters S.H."/>
            <person name="Heuer A."/>
            <person name="Rast P."/>
            <person name="Oberbeckmann S."/>
            <person name="Bunk B."/>
            <person name="Jeske O."/>
            <person name="Meyerdierks A."/>
            <person name="Storesund J.E."/>
            <person name="Kallscheuer N."/>
            <person name="Luecker S."/>
            <person name="Lage O.M."/>
            <person name="Pohl T."/>
            <person name="Merkel B.J."/>
            <person name="Hornburger P."/>
            <person name="Mueller R.-W."/>
            <person name="Bruemmer F."/>
            <person name="Labrenz M."/>
            <person name="Spormann A.M."/>
            <person name="Op den Camp H."/>
            <person name="Overmann J."/>
            <person name="Amann R."/>
            <person name="Jetten M.S.M."/>
            <person name="Mascher T."/>
            <person name="Medema M.H."/>
            <person name="Devos D.P."/>
            <person name="Kaster A.-K."/>
            <person name="Ovreas L."/>
            <person name="Rohde M."/>
            <person name="Galperin M.Y."/>
            <person name="Jogler C."/>
        </authorList>
    </citation>
    <scope>NUCLEOTIDE SEQUENCE [LARGE SCALE GENOMIC DNA]</scope>
    <source>
        <strain evidence="1 2">EC9</strain>
    </source>
</reference>
<keyword evidence="2" id="KW-1185">Reference proteome</keyword>
<evidence type="ECO:0000313" key="2">
    <source>
        <dbReference type="Proteomes" id="UP000319557"/>
    </source>
</evidence>
<dbReference type="EMBL" id="CP036261">
    <property type="protein sequence ID" value="QDS90607.1"/>
    <property type="molecule type" value="Genomic_DNA"/>
</dbReference>
<gene>
    <name evidence="1" type="ORF">EC9_48210</name>
</gene>
<dbReference type="KEGG" id="ruv:EC9_48210"/>
<sequence>MTEKRDSAPSSLLQRFFSGVSESIFHGQLGVVDVQLVDYINSLLIRFVRTDMLHTVRRATGRPATEVVEMLIEADKRIGVARREVHRHVGDFTLFWSGMYPESLRQMKSRDHADHFVDYCQQGKRAYAIASSIEGGDDRPPCDLLRRLSDQFELCAYGLREVRRELENRDDDPPHQKTLLF</sequence>
<dbReference type="OrthoDB" id="7061165at2"/>
<dbReference type="Proteomes" id="UP000319557">
    <property type="component" value="Chromosome"/>
</dbReference>
<dbReference type="AlphaFoldDB" id="A0A517M742"/>
<dbReference type="RefSeq" id="WP_145348391.1">
    <property type="nucleotide sequence ID" value="NZ_CP036261.1"/>
</dbReference>
<proteinExistence type="predicted"/>
<evidence type="ECO:0000313" key="1">
    <source>
        <dbReference type="EMBL" id="QDS90607.1"/>
    </source>
</evidence>
<accession>A0A517M742</accession>
<organism evidence="1 2">
    <name type="scientific">Rosistilla ulvae</name>
    <dbReference type="NCBI Taxonomy" id="1930277"/>
    <lineage>
        <taxon>Bacteria</taxon>
        <taxon>Pseudomonadati</taxon>
        <taxon>Planctomycetota</taxon>
        <taxon>Planctomycetia</taxon>
        <taxon>Pirellulales</taxon>
        <taxon>Pirellulaceae</taxon>
        <taxon>Rosistilla</taxon>
    </lineage>
</organism>
<name>A0A517M742_9BACT</name>